<dbReference type="Proteomes" id="UP000889800">
    <property type="component" value="Chromosome"/>
</dbReference>
<dbReference type="AlphaFoldDB" id="Q31RF7"/>
<evidence type="ECO:0000259" key="6">
    <source>
        <dbReference type="Pfam" id="PF24763"/>
    </source>
</evidence>
<keyword evidence="2 5" id="KW-0812">Transmembrane</keyword>
<dbReference type="BioCyc" id="SYNEL:SYNPCC7942_0330-MONOMER"/>
<keyword evidence="8" id="KW-1185">Reference proteome</keyword>
<dbReference type="GO" id="GO:0016020">
    <property type="term" value="C:membrane"/>
    <property type="evidence" value="ECO:0007669"/>
    <property type="project" value="UniProtKB-SubCell"/>
</dbReference>
<dbReference type="PANTHER" id="PTHR34118:SF6">
    <property type="entry name" value="PROTEIN CONSERVED ONLY IN THE GREEN LINEAGE 160, CHLOROPLASTIC"/>
    <property type="match status" value="1"/>
</dbReference>
<dbReference type="KEGG" id="syf:Synpcc7942_0330"/>
<organism evidence="7 8">
    <name type="scientific">Synechococcus elongatus (strain ATCC 33912 / PCC 7942 / FACHB-805)</name>
    <name type="common">Anacystis nidulans R2</name>
    <dbReference type="NCBI Taxonomy" id="1140"/>
    <lineage>
        <taxon>Bacteria</taxon>
        <taxon>Bacillati</taxon>
        <taxon>Cyanobacteriota</taxon>
        <taxon>Cyanophyceae</taxon>
        <taxon>Synechococcales</taxon>
        <taxon>Synechococcaceae</taxon>
        <taxon>Synechococcus</taxon>
    </lineage>
</organism>
<protein>
    <recommendedName>
        <fullName evidence="6">CGL160/ATPI domain-containing protein</fullName>
    </recommendedName>
</protein>
<reference evidence="8" key="1">
    <citation type="submission" date="2005-08" db="EMBL/GenBank/DDBJ databases">
        <title>Complete sequence of chromosome 1 of Synechococcus elongatus PCC 7942.</title>
        <authorList>
            <consortium name="US DOE Joint Genome Institute"/>
            <person name="Copeland A."/>
            <person name="Lucas S."/>
            <person name="Lapidus A."/>
            <person name="Barry K."/>
            <person name="Detter J.C."/>
            <person name="Glavina T."/>
            <person name="Hammon N."/>
            <person name="Israni S."/>
            <person name="Pitluck S."/>
            <person name="Schmutz J."/>
            <person name="Larimer F."/>
            <person name="Land M."/>
            <person name="Kyrpides N."/>
            <person name="Lykidis A."/>
            <person name="Richardson P."/>
        </authorList>
    </citation>
    <scope>NUCLEOTIDE SEQUENCE [LARGE SCALE GENOMIC DNA]</scope>
    <source>
        <strain evidence="8">ATCC 33912 / PCC 7942 / FACHB-805</strain>
    </source>
</reference>
<evidence type="ECO:0000256" key="4">
    <source>
        <dbReference type="ARBA" id="ARBA00023136"/>
    </source>
</evidence>
<comment type="subcellular location">
    <subcellularLocation>
        <location evidence="1">Membrane</location>
        <topology evidence="1">Multi-pass membrane protein</topology>
    </subcellularLocation>
</comment>
<proteinExistence type="predicted"/>
<dbReference type="STRING" id="1140.Synpcc7942_0330"/>
<feature type="transmembrane region" description="Helical" evidence="5">
    <location>
        <begin position="85"/>
        <end position="101"/>
    </location>
</feature>
<evidence type="ECO:0000256" key="5">
    <source>
        <dbReference type="SAM" id="Phobius"/>
    </source>
</evidence>
<evidence type="ECO:0000256" key="3">
    <source>
        <dbReference type="ARBA" id="ARBA00022989"/>
    </source>
</evidence>
<feature type="transmembrane region" description="Helical" evidence="5">
    <location>
        <begin position="143"/>
        <end position="162"/>
    </location>
</feature>
<evidence type="ECO:0000313" key="8">
    <source>
        <dbReference type="Proteomes" id="UP000889800"/>
    </source>
</evidence>
<dbReference type="PANTHER" id="PTHR34118">
    <property type="entry name" value="NF-KAPPA-B INHIBITOR-LIKE PROTEIN-RELATED"/>
    <property type="match status" value="1"/>
</dbReference>
<name>Q31RF7_SYNE7</name>
<feature type="domain" description="CGL160/ATPI" evidence="6">
    <location>
        <begin position="49"/>
        <end position="155"/>
    </location>
</feature>
<keyword evidence="3 5" id="KW-1133">Transmembrane helix</keyword>
<evidence type="ECO:0000256" key="2">
    <source>
        <dbReference type="ARBA" id="ARBA00022692"/>
    </source>
</evidence>
<sequence>MRHILPAEPLGSVRPVSSSESSVQDPAIEAIASAATEPETETVTEPQSDSMAEYYALQRQLLQVTLICTVVIFGAVWWAYSLNTAASYLLGAMGGLLYLRMLGKAVERIGERRRQFGKSRLALFVVLIVLAARWQYLELMPVFLGFLTYKAALIWYTLRAVIPTAENS</sequence>
<evidence type="ECO:0000313" key="7">
    <source>
        <dbReference type="EMBL" id="ABB56362.1"/>
    </source>
</evidence>
<dbReference type="EMBL" id="CP000100">
    <property type="protein sequence ID" value="ABB56362.1"/>
    <property type="molecule type" value="Genomic_DNA"/>
</dbReference>
<evidence type="ECO:0000256" key="1">
    <source>
        <dbReference type="ARBA" id="ARBA00004141"/>
    </source>
</evidence>
<keyword evidence="4 5" id="KW-0472">Membrane</keyword>
<dbReference type="eggNOG" id="ENOG5032SW6">
    <property type="taxonomic scope" value="Bacteria"/>
</dbReference>
<dbReference type="InterPro" id="IPR056309">
    <property type="entry name" value="CGL160/ATPI_dom"/>
</dbReference>
<feature type="transmembrane region" description="Helical" evidence="5">
    <location>
        <begin position="121"/>
        <end position="137"/>
    </location>
</feature>
<feature type="transmembrane region" description="Helical" evidence="5">
    <location>
        <begin position="61"/>
        <end position="79"/>
    </location>
</feature>
<dbReference type="Pfam" id="PF24763">
    <property type="entry name" value="CGL160_C"/>
    <property type="match status" value="1"/>
</dbReference>
<accession>Q31RF7</accession>
<dbReference type="PaxDb" id="1140-Synpcc7942_0330"/>
<dbReference type="HOGENOM" id="CLU_131568_1_0_3"/>
<gene>
    <name evidence="7" type="ordered locus">Synpcc7942_0330</name>
</gene>